<dbReference type="InterPro" id="IPR011990">
    <property type="entry name" value="TPR-like_helical_dom_sf"/>
</dbReference>
<dbReference type="AlphaFoldDB" id="A0A819Z7J8"/>
<evidence type="ECO:0000256" key="1">
    <source>
        <dbReference type="PROSITE-ProRule" id="PRU00708"/>
    </source>
</evidence>
<feature type="repeat" description="PPR" evidence="1">
    <location>
        <begin position="116"/>
        <end position="150"/>
    </location>
</feature>
<dbReference type="GO" id="GO:0003723">
    <property type="term" value="F:RNA binding"/>
    <property type="evidence" value="ECO:0007669"/>
    <property type="project" value="InterPro"/>
</dbReference>
<accession>A0A819Z7J8</accession>
<sequence>MNIHLNNYLTTNFIQLTHYSPGDVVRYSLAHRWFIILTKAIDKNINKIKEINYYFSFGLNTNFNSLLTIIINQIPLLIEDDGHETEIQCHFYVYGLNRMGLEAIDLYRKMPHHLCNEVTYVCVLNACSHSGLLNEAHSIFSEILQKNKQVITMMVNCLSRLYIFDEAQKLIDDYEKSNPPSSVIFMAILSGARNSHQHTLSKKIYDRMNILFPDEKERLKSGSILLGNTYSSVGDYQEAVNIRSKRIRELGTKVKPGVSWTEFNGEIWKFKANDRSHPQSEEIHAKAKYISDVLIKYGYNYDSSWITRPLREDETIESVLCTLTYGFILLDGATKLIAKSGNAK</sequence>
<dbReference type="PROSITE" id="PS51375">
    <property type="entry name" value="PPR"/>
    <property type="match status" value="1"/>
</dbReference>
<dbReference type="InterPro" id="IPR002885">
    <property type="entry name" value="PPR_rpt"/>
</dbReference>
<dbReference type="Proteomes" id="UP000663836">
    <property type="component" value="Unassembled WGS sequence"/>
</dbReference>
<comment type="caution">
    <text evidence="2">The sequence shown here is derived from an EMBL/GenBank/DDBJ whole genome shotgun (WGS) entry which is preliminary data.</text>
</comment>
<evidence type="ECO:0008006" key="4">
    <source>
        <dbReference type="Google" id="ProtNLM"/>
    </source>
</evidence>
<dbReference type="InterPro" id="IPR046960">
    <property type="entry name" value="PPR_At4g14850-like_plant"/>
</dbReference>
<gene>
    <name evidence="2" type="ORF">JBS370_LOCUS34860</name>
</gene>
<dbReference type="GO" id="GO:0009451">
    <property type="term" value="P:RNA modification"/>
    <property type="evidence" value="ECO:0007669"/>
    <property type="project" value="InterPro"/>
</dbReference>
<protein>
    <recommendedName>
        <fullName evidence="4">Pentatricopeptide repeat-containing protein</fullName>
    </recommendedName>
</protein>
<name>A0A819Z7J8_9BILA</name>
<evidence type="ECO:0000313" key="3">
    <source>
        <dbReference type="Proteomes" id="UP000663836"/>
    </source>
</evidence>
<proteinExistence type="predicted"/>
<dbReference type="Pfam" id="PF01535">
    <property type="entry name" value="PPR"/>
    <property type="match status" value="1"/>
</dbReference>
<organism evidence="2 3">
    <name type="scientific">Rotaria sordida</name>
    <dbReference type="NCBI Taxonomy" id="392033"/>
    <lineage>
        <taxon>Eukaryota</taxon>
        <taxon>Metazoa</taxon>
        <taxon>Spiralia</taxon>
        <taxon>Gnathifera</taxon>
        <taxon>Rotifera</taxon>
        <taxon>Eurotatoria</taxon>
        <taxon>Bdelloidea</taxon>
        <taxon>Philodinida</taxon>
        <taxon>Philodinidae</taxon>
        <taxon>Rotaria</taxon>
    </lineage>
</organism>
<dbReference type="Gene3D" id="1.25.40.10">
    <property type="entry name" value="Tetratricopeptide repeat domain"/>
    <property type="match status" value="1"/>
</dbReference>
<dbReference type="NCBIfam" id="TIGR00756">
    <property type="entry name" value="PPR"/>
    <property type="match status" value="1"/>
</dbReference>
<evidence type="ECO:0000313" key="2">
    <source>
        <dbReference type="EMBL" id="CAF4167975.1"/>
    </source>
</evidence>
<dbReference type="PANTHER" id="PTHR47926">
    <property type="entry name" value="PENTATRICOPEPTIDE REPEAT-CONTAINING PROTEIN"/>
    <property type="match status" value="1"/>
</dbReference>
<reference evidence="2" key="1">
    <citation type="submission" date="2021-02" db="EMBL/GenBank/DDBJ databases">
        <authorList>
            <person name="Nowell W R."/>
        </authorList>
    </citation>
    <scope>NUCLEOTIDE SEQUENCE</scope>
</reference>
<dbReference type="EMBL" id="CAJOBD010011455">
    <property type="protein sequence ID" value="CAF4167975.1"/>
    <property type="molecule type" value="Genomic_DNA"/>
</dbReference>